<gene>
    <name evidence="2" type="ORF">NDU88_006809</name>
</gene>
<dbReference type="Proteomes" id="UP001066276">
    <property type="component" value="Chromosome 11"/>
</dbReference>
<keyword evidence="3" id="KW-1185">Reference proteome</keyword>
<evidence type="ECO:0000313" key="2">
    <source>
        <dbReference type="EMBL" id="KAJ1093717.1"/>
    </source>
</evidence>
<sequence length="130" mass="14364">MGEPHFAVNPQPEKQLSNPHAADFQTLIRNMAREHDNNAGSQKKGVDVPASSASSSEHSSEQEDAPPRKRKKKVHHQEAPTPKVTKTPELDPTLVTFLKKSAKDPKKGIDRAWRGCQDKLLDISGPLTKN</sequence>
<comment type="caution">
    <text evidence="2">The sequence shown here is derived from an EMBL/GenBank/DDBJ whole genome shotgun (WGS) entry which is preliminary data.</text>
</comment>
<proteinExistence type="predicted"/>
<accession>A0AAV7LQ85</accession>
<reference evidence="2" key="1">
    <citation type="journal article" date="2022" name="bioRxiv">
        <title>Sequencing and chromosome-scale assembly of the giantPleurodeles waltlgenome.</title>
        <authorList>
            <person name="Brown T."/>
            <person name="Elewa A."/>
            <person name="Iarovenko S."/>
            <person name="Subramanian E."/>
            <person name="Araus A.J."/>
            <person name="Petzold A."/>
            <person name="Susuki M."/>
            <person name="Suzuki K.-i.T."/>
            <person name="Hayashi T."/>
            <person name="Toyoda A."/>
            <person name="Oliveira C."/>
            <person name="Osipova E."/>
            <person name="Leigh N.D."/>
            <person name="Simon A."/>
            <person name="Yun M.H."/>
        </authorList>
    </citation>
    <scope>NUCLEOTIDE SEQUENCE</scope>
    <source>
        <strain evidence="2">20211129_DDA</strain>
        <tissue evidence="2">Liver</tissue>
    </source>
</reference>
<feature type="compositionally biased region" description="Basic and acidic residues" evidence="1">
    <location>
        <begin position="58"/>
        <end position="67"/>
    </location>
</feature>
<organism evidence="2 3">
    <name type="scientific">Pleurodeles waltl</name>
    <name type="common">Iberian ribbed newt</name>
    <dbReference type="NCBI Taxonomy" id="8319"/>
    <lineage>
        <taxon>Eukaryota</taxon>
        <taxon>Metazoa</taxon>
        <taxon>Chordata</taxon>
        <taxon>Craniata</taxon>
        <taxon>Vertebrata</taxon>
        <taxon>Euteleostomi</taxon>
        <taxon>Amphibia</taxon>
        <taxon>Batrachia</taxon>
        <taxon>Caudata</taxon>
        <taxon>Salamandroidea</taxon>
        <taxon>Salamandridae</taxon>
        <taxon>Pleurodelinae</taxon>
        <taxon>Pleurodeles</taxon>
    </lineage>
</organism>
<dbReference type="AlphaFoldDB" id="A0AAV7LQ85"/>
<protein>
    <submittedName>
        <fullName evidence="2">Uncharacterized protein</fullName>
    </submittedName>
</protein>
<evidence type="ECO:0000313" key="3">
    <source>
        <dbReference type="Proteomes" id="UP001066276"/>
    </source>
</evidence>
<feature type="region of interest" description="Disordered" evidence="1">
    <location>
        <begin position="1"/>
        <end position="91"/>
    </location>
</feature>
<evidence type="ECO:0000256" key="1">
    <source>
        <dbReference type="SAM" id="MobiDB-lite"/>
    </source>
</evidence>
<name>A0AAV7LQ85_PLEWA</name>
<dbReference type="EMBL" id="JANPWB010000015">
    <property type="protein sequence ID" value="KAJ1093717.1"/>
    <property type="molecule type" value="Genomic_DNA"/>
</dbReference>